<dbReference type="EMBL" id="CP000859">
    <property type="protein sequence ID" value="ABW68218.1"/>
    <property type="molecule type" value="Genomic_DNA"/>
</dbReference>
<dbReference type="PROSITE" id="PS50293">
    <property type="entry name" value="TPR_REGION"/>
    <property type="match status" value="1"/>
</dbReference>
<keyword evidence="4" id="KW-0472">Membrane</keyword>
<dbReference type="InterPro" id="IPR052346">
    <property type="entry name" value="O-mannosyl-transferase_TMTC"/>
</dbReference>
<dbReference type="AlphaFoldDB" id="A8ZVN1"/>
<reference evidence="5 6" key="1">
    <citation type="submission" date="2007-10" db="EMBL/GenBank/DDBJ databases">
        <title>Complete sequence of Desulfococcus oleovorans Hxd3.</title>
        <authorList>
            <consortium name="US DOE Joint Genome Institute"/>
            <person name="Copeland A."/>
            <person name="Lucas S."/>
            <person name="Lapidus A."/>
            <person name="Barry K."/>
            <person name="Glavina del Rio T."/>
            <person name="Dalin E."/>
            <person name="Tice H."/>
            <person name="Pitluck S."/>
            <person name="Kiss H."/>
            <person name="Brettin T."/>
            <person name="Bruce D."/>
            <person name="Detter J.C."/>
            <person name="Han C."/>
            <person name="Schmutz J."/>
            <person name="Larimer F."/>
            <person name="Land M."/>
            <person name="Hauser L."/>
            <person name="Kyrpides N."/>
            <person name="Kim E."/>
            <person name="Wawrik B."/>
            <person name="Richardson P."/>
        </authorList>
    </citation>
    <scope>NUCLEOTIDE SEQUENCE [LARGE SCALE GENOMIC DNA]</scope>
    <source>
        <strain evidence="6">DSM 6200 / JCM 39069 / Hxd3</strain>
    </source>
</reference>
<feature type="transmembrane region" description="Helical" evidence="4">
    <location>
        <begin position="299"/>
        <end position="318"/>
    </location>
</feature>
<organism evidence="5 6">
    <name type="scientific">Desulfosudis oleivorans (strain DSM 6200 / JCM 39069 / Hxd3)</name>
    <name type="common">Desulfococcus oleovorans</name>
    <dbReference type="NCBI Taxonomy" id="96561"/>
    <lineage>
        <taxon>Bacteria</taxon>
        <taxon>Pseudomonadati</taxon>
        <taxon>Thermodesulfobacteriota</taxon>
        <taxon>Desulfobacteria</taxon>
        <taxon>Desulfobacterales</taxon>
        <taxon>Desulfosudaceae</taxon>
        <taxon>Desulfosudis</taxon>
    </lineage>
</organism>
<dbReference type="eggNOG" id="COG0457">
    <property type="taxonomic scope" value="Bacteria"/>
</dbReference>
<keyword evidence="1" id="KW-0677">Repeat</keyword>
<dbReference type="Gene3D" id="1.25.40.10">
    <property type="entry name" value="Tetratricopeptide repeat domain"/>
    <property type="match status" value="2"/>
</dbReference>
<evidence type="ECO:0000313" key="5">
    <source>
        <dbReference type="EMBL" id="ABW68218.1"/>
    </source>
</evidence>
<proteinExistence type="predicted"/>
<name>A8ZVN1_DESOH</name>
<gene>
    <name evidence="5" type="ordered locus">Dole_2414</name>
</gene>
<dbReference type="InterPro" id="IPR019734">
    <property type="entry name" value="TPR_rpt"/>
</dbReference>
<keyword evidence="2 3" id="KW-0802">TPR repeat</keyword>
<feature type="transmembrane region" description="Helical" evidence="4">
    <location>
        <begin position="109"/>
        <end position="131"/>
    </location>
</feature>
<feature type="repeat" description="TPR" evidence="3">
    <location>
        <begin position="426"/>
        <end position="459"/>
    </location>
</feature>
<dbReference type="RefSeq" id="WP_012175830.1">
    <property type="nucleotide sequence ID" value="NC_009943.1"/>
</dbReference>
<dbReference type="Pfam" id="PF13414">
    <property type="entry name" value="TPR_11"/>
    <property type="match status" value="1"/>
</dbReference>
<keyword evidence="4" id="KW-1133">Transmembrane helix</keyword>
<feature type="transmembrane region" description="Helical" evidence="4">
    <location>
        <begin position="357"/>
        <end position="373"/>
    </location>
</feature>
<evidence type="ECO:0000256" key="2">
    <source>
        <dbReference type="ARBA" id="ARBA00022803"/>
    </source>
</evidence>
<feature type="transmembrane region" description="Helical" evidence="4">
    <location>
        <begin position="21"/>
        <end position="40"/>
    </location>
</feature>
<evidence type="ECO:0000256" key="3">
    <source>
        <dbReference type="PROSITE-ProRule" id="PRU00339"/>
    </source>
</evidence>
<dbReference type="InterPro" id="IPR011990">
    <property type="entry name" value="TPR-like_helical_dom_sf"/>
</dbReference>
<feature type="transmembrane region" description="Helical" evidence="4">
    <location>
        <begin position="151"/>
        <end position="175"/>
    </location>
</feature>
<feature type="repeat" description="TPR" evidence="3">
    <location>
        <begin position="529"/>
        <end position="562"/>
    </location>
</feature>
<dbReference type="SUPFAM" id="SSF48452">
    <property type="entry name" value="TPR-like"/>
    <property type="match status" value="1"/>
</dbReference>
<feature type="repeat" description="TPR" evidence="3">
    <location>
        <begin position="460"/>
        <end position="493"/>
    </location>
</feature>
<dbReference type="Pfam" id="PF13424">
    <property type="entry name" value="TPR_12"/>
    <property type="match status" value="1"/>
</dbReference>
<dbReference type="OrthoDB" id="127293at2"/>
<dbReference type="PROSITE" id="PS50005">
    <property type="entry name" value="TPR"/>
    <property type="match status" value="3"/>
</dbReference>
<sequence length="589" mass="64405">METREAVLPNKPVKRTRSLGTHAGVCLLLAALSLAVFLQIRHHDAVSYDDPIVTENRHIQQGLSFSSIVWAFTDVPDNMPYWVPVVILSHMADFQLFGDNFGHHHLTSLLFHVLSGITLFLALSLTTGRSFPAGIAAMLFSIHPLNVEPVAWLATRNSVLAVFFGLLAVAAYLYYAHGPSWRRYATVLLMFVLALASKSEIAPLIAVFCLLDFWPLGRAGTGGVPARRLVLEKIPFLATVGCALLTGRLLGAEAGSRPPLPGPGEWFLKTASSYLTAIGRLFWPVDLTLIRPAPPGSESLWPAVAGVIILAVVTVVVIRARRSRPYLLTGWFWFVFCLAPVAVMMAGSGRVLADRHTYLPAIGLFIMAGWIVADLAQRFRRFRPAVLCVTAPAIIALALVSHAHVRHFRDSETLYRHAAALHPGNIQAVTNLADTLLEKGRIDEAIAFYRQALSMDPENALVHNNLGAAFLKAGDRQRAAAGFRQALKYDPGHPMAGNNLGNLLVEMGRTDEAIACFEKTLTPDNPFLYKAHNNIATAFARKGEFDKAVFHLRQALAIQPDYATARENLVRLLMMQQQGAAAIGGDGDR</sequence>
<feature type="transmembrane region" description="Helical" evidence="4">
    <location>
        <begin position="187"/>
        <end position="214"/>
    </location>
</feature>
<evidence type="ECO:0000256" key="4">
    <source>
        <dbReference type="SAM" id="Phobius"/>
    </source>
</evidence>
<accession>A8ZVN1</accession>
<dbReference type="HOGENOM" id="CLU_011615_5_0_7"/>
<protein>
    <submittedName>
        <fullName evidence="5">TPR repeat-containing protein</fullName>
    </submittedName>
</protein>
<evidence type="ECO:0000313" key="6">
    <source>
        <dbReference type="Proteomes" id="UP000008561"/>
    </source>
</evidence>
<dbReference type="STRING" id="96561.Dole_2414"/>
<dbReference type="KEGG" id="dol:Dole_2414"/>
<feature type="transmembrane region" description="Helical" evidence="4">
    <location>
        <begin position="325"/>
        <end position="345"/>
    </location>
</feature>
<dbReference type="SMART" id="SM00028">
    <property type="entry name" value="TPR"/>
    <property type="match status" value="4"/>
</dbReference>
<keyword evidence="6" id="KW-1185">Reference proteome</keyword>
<keyword evidence="4" id="KW-0812">Transmembrane</keyword>
<dbReference type="PANTHER" id="PTHR44227:SF3">
    <property type="entry name" value="PROTEIN O-MANNOSYL-TRANSFERASE TMTC4"/>
    <property type="match status" value="1"/>
</dbReference>
<feature type="transmembrane region" description="Helical" evidence="4">
    <location>
        <begin position="385"/>
        <end position="405"/>
    </location>
</feature>
<dbReference type="Proteomes" id="UP000008561">
    <property type="component" value="Chromosome"/>
</dbReference>
<dbReference type="PANTHER" id="PTHR44227">
    <property type="match status" value="1"/>
</dbReference>
<evidence type="ECO:0000256" key="1">
    <source>
        <dbReference type="ARBA" id="ARBA00022737"/>
    </source>
</evidence>